<comment type="caution">
    <text evidence="1">The sequence shown here is derived from an EMBL/GenBank/DDBJ whole genome shotgun (WGS) entry which is preliminary data.</text>
</comment>
<dbReference type="Proteomes" id="UP001055072">
    <property type="component" value="Unassembled WGS sequence"/>
</dbReference>
<organism evidence="1 2">
    <name type="scientific">Irpex rosettiformis</name>
    <dbReference type="NCBI Taxonomy" id="378272"/>
    <lineage>
        <taxon>Eukaryota</taxon>
        <taxon>Fungi</taxon>
        <taxon>Dikarya</taxon>
        <taxon>Basidiomycota</taxon>
        <taxon>Agaricomycotina</taxon>
        <taxon>Agaricomycetes</taxon>
        <taxon>Polyporales</taxon>
        <taxon>Irpicaceae</taxon>
        <taxon>Irpex</taxon>
    </lineage>
</organism>
<keyword evidence="2" id="KW-1185">Reference proteome</keyword>
<protein>
    <submittedName>
        <fullName evidence="1">Uncharacterized protein</fullName>
    </submittedName>
</protein>
<proteinExistence type="predicted"/>
<reference evidence="1" key="1">
    <citation type="journal article" date="2021" name="Environ. Microbiol.">
        <title>Gene family expansions and transcriptome signatures uncover fungal adaptations to wood decay.</title>
        <authorList>
            <person name="Hage H."/>
            <person name="Miyauchi S."/>
            <person name="Viragh M."/>
            <person name="Drula E."/>
            <person name="Min B."/>
            <person name="Chaduli D."/>
            <person name="Navarro D."/>
            <person name="Favel A."/>
            <person name="Norest M."/>
            <person name="Lesage-Meessen L."/>
            <person name="Balint B."/>
            <person name="Merenyi Z."/>
            <person name="de Eugenio L."/>
            <person name="Morin E."/>
            <person name="Martinez A.T."/>
            <person name="Baldrian P."/>
            <person name="Stursova M."/>
            <person name="Martinez M.J."/>
            <person name="Novotny C."/>
            <person name="Magnuson J.K."/>
            <person name="Spatafora J.W."/>
            <person name="Maurice S."/>
            <person name="Pangilinan J."/>
            <person name="Andreopoulos W."/>
            <person name="LaButti K."/>
            <person name="Hundley H."/>
            <person name="Na H."/>
            <person name="Kuo A."/>
            <person name="Barry K."/>
            <person name="Lipzen A."/>
            <person name="Henrissat B."/>
            <person name="Riley R."/>
            <person name="Ahrendt S."/>
            <person name="Nagy L.G."/>
            <person name="Grigoriev I.V."/>
            <person name="Martin F."/>
            <person name="Rosso M.N."/>
        </authorList>
    </citation>
    <scope>NUCLEOTIDE SEQUENCE</scope>
    <source>
        <strain evidence="1">CBS 384.51</strain>
    </source>
</reference>
<evidence type="ECO:0000313" key="1">
    <source>
        <dbReference type="EMBL" id="KAI0086270.1"/>
    </source>
</evidence>
<evidence type="ECO:0000313" key="2">
    <source>
        <dbReference type="Proteomes" id="UP001055072"/>
    </source>
</evidence>
<gene>
    <name evidence="1" type="ORF">BDY19DRAFT_996163</name>
</gene>
<dbReference type="EMBL" id="MU274925">
    <property type="protein sequence ID" value="KAI0086270.1"/>
    <property type="molecule type" value="Genomic_DNA"/>
</dbReference>
<sequence length="339" mass="37070">MEQDLELQLRDATSLMTFKVFPVARLKKVPYPSDENGVAIPLTVEAWSDYAETRELLRDIHCFCSLRDGVDYSVKICDLFGELCLSCASECCSFFVNLIDVFENSKKPYTAPPLKTYAAKPEGSIQNIEDIPSNVPEAADISNSTTGKAQPAVNKPWLSYICQGYVTDTDRIWAGTGAVDLRQIQHMPVPSLAETRDVFSKLTSEEDPGITFLDLMRMVAACQICDQIVALATFDKHKCVQGMYQCALPRAASLSSSPEAPPLSSTPDPTTPVSLPRVPSLSPSPEAPSSVPSSPNLSSTPAPPTPLKRRASIHDLDREPVKKCARMDHGDSDFDLTDL</sequence>
<accession>A0ACB8TW52</accession>
<name>A0ACB8TW52_9APHY</name>